<dbReference type="SUPFAM" id="SSF53756">
    <property type="entry name" value="UDP-Glycosyltransferase/glycogen phosphorylase"/>
    <property type="match status" value="1"/>
</dbReference>
<dbReference type="GO" id="GO:0016758">
    <property type="term" value="F:hexosyltransferase activity"/>
    <property type="evidence" value="ECO:0007669"/>
    <property type="project" value="UniProtKB-ARBA"/>
</dbReference>
<protein>
    <submittedName>
        <fullName evidence="2">Glycosyl transferase</fullName>
    </submittedName>
</protein>
<evidence type="ECO:0000313" key="3">
    <source>
        <dbReference type="Proteomes" id="UP000217257"/>
    </source>
</evidence>
<name>A0A250J1C0_9BACT</name>
<dbReference type="AlphaFoldDB" id="A0A250J1C0"/>
<feature type="domain" description="Erythromycin biosynthesis protein CIII-like C-terminal" evidence="1">
    <location>
        <begin position="279"/>
        <end position="406"/>
    </location>
</feature>
<reference evidence="2 3" key="1">
    <citation type="submission" date="2017-06" db="EMBL/GenBank/DDBJ databases">
        <title>Sequencing and comparative analysis of myxobacterial genomes.</title>
        <authorList>
            <person name="Rupp O."/>
            <person name="Goesmann A."/>
            <person name="Sogaard-Andersen L."/>
        </authorList>
    </citation>
    <scope>NUCLEOTIDE SEQUENCE [LARGE SCALE GENOMIC DNA]</scope>
    <source>
        <strain evidence="2 3">DSM 52655</strain>
    </source>
</reference>
<dbReference type="Gene3D" id="3.40.50.2000">
    <property type="entry name" value="Glycogen Phosphorylase B"/>
    <property type="match status" value="2"/>
</dbReference>
<dbReference type="PANTHER" id="PTHR48050">
    <property type="entry name" value="STEROL 3-BETA-GLUCOSYLTRANSFERASE"/>
    <property type="match status" value="1"/>
</dbReference>
<gene>
    <name evidence="2" type="ORF">CYFUS_002612</name>
</gene>
<dbReference type="RefSeq" id="WP_095985540.1">
    <property type="nucleotide sequence ID" value="NZ_CP022098.1"/>
</dbReference>
<dbReference type="InterPro" id="IPR050426">
    <property type="entry name" value="Glycosyltransferase_28"/>
</dbReference>
<sequence length="436" mass="47487">MTSTTDASRKPATFLLTSTTAPGHFLRVLDLAQQLTSRGHRVLFKAKANMAAEVKAAGAEHLPYEHMLDIQDLGTLFPHASLPAWMPTIPFGFAHVRRLVLANNVQLAMELEPVLRREQVDCVVYDFFEVGAAWAAERAGIPFVSAGNMGTTLTRDELPLMFSVLPKLRHVNRIPALAHGLLGQLFSLREPREKLGLPPYKGRTAEMIQGMISPRLHIIMSHQGLAGDIPLRDRQLFVGPTTFNVPAKGQQPREAPRVAPGTVVISTTTTPGDKGLFRRVLEAVAPMNVPVLATSAGAQDVPSGLGSHIRIERYVPHDDVFPQAQALVTHGGWGTVGRALTYGLPMLVIPLFGDQPLNAQLVERAGLGRYLPLDKATPETIRAELQALLADEGIRNRMRKISADIKQLKSEQVAAQALEKIAFEGKVDTKVRATAA</sequence>
<organism evidence="2 3">
    <name type="scientific">Cystobacter fuscus</name>
    <dbReference type="NCBI Taxonomy" id="43"/>
    <lineage>
        <taxon>Bacteria</taxon>
        <taxon>Pseudomonadati</taxon>
        <taxon>Myxococcota</taxon>
        <taxon>Myxococcia</taxon>
        <taxon>Myxococcales</taxon>
        <taxon>Cystobacterineae</taxon>
        <taxon>Archangiaceae</taxon>
        <taxon>Cystobacter</taxon>
    </lineage>
</organism>
<dbReference type="GO" id="GO:0017000">
    <property type="term" value="P:antibiotic biosynthetic process"/>
    <property type="evidence" value="ECO:0007669"/>
    <property type="project" value="UniProtKB-ARBA"/>
</dbReference>
<dbReference type="CDD" id="cd03784">
    <property type="entry name" value="GT1_Gtf-like"/>
    <property type="match status" value="1"/>
</dbReference>
<proteinExistence type="predicted"/>
<keyword evidence="2" id="KW-0808">Transferase</keyword>
<dbReference type="Pfam" id="PF06722">
    <property type="entry name" value="EryCIII-like_C"/>
    <property type="match status" value="1"/>
</dbReference>
<dbReference type="InterPro" id="IPR010610">
    <property type="entry name" value="EryCIII-like_C"/>
</dbReference>
<evidence type="ECO:0000259" key="1">
    <source>
        <dbReference type="Pfam" id="PF06722"/>
    </source>
</evidence>
<dbReference type="PANTHER" id="PTHR48050:SF13">
    <property type="entry name" value="STEROL 3-BETA-GLUCOSYLTRANSFERASE UGT80A2"/>
    <property type="match status" value="1"/>
</dbReference>
<dbReference type="EMBL" id="CP022098">
    <property type="protein sequence ID" value="ATB37191.1"/>
    <property type="molecule type" value="Genomic_DNA"/>
</dbReference>
<dbReference type="GO" id="GO:0008194">
    <property type="term" value="F:UDP-glycosyltransferase activity"/>
    <property type="evidence" value="ECO:0007669"/>
    <property type="project" value="InterPro"/>
</dbReference>
<dbReference type="Proteomes" id="UP000217257">
    <property type="component" value="Chromosome"/>
</dbReference>
<dbReference type="InterPro" id="IPR002213">
    <property type="entry name" value="UDP_glucos_trans"/>
</dbReference>
<dbReference type="KEGG" id="cfus:CYFUS_002612"/>
<evidence type="ECO:0000313" key="2">
    <source>
        <dbReference type="EMBL" id="ATB37191.1"/>
    </source>
</evidence>
<accession>A0A250J1C0</accession>